<evidence type="ECO:0000313" key="1">
    <source>
        <dbReference type="EMBL" id="MDF3833201.1"/>
    </source>
</evidence>
<comment type="caution">
    <text evidence="1">The sequence shown here is derived from an EMBL/GenBank/DDBJ whole genome shotgun (WGS) entry which is preliminary data.</text>
</comment>
<gene>
    <name evidence="1" type="ORF">P3W85_09615</name>
</gene>
<protein>
    <submittedName>
        <fullName evidence="1">Transcriptional regulator</fullName>
    </submittedName>
</protein>
<keyword evidence="2" id="KW-1185">Reference proteome</keyword>
<name>A0ABT6AN60_9BURK</name>
<dbReference type="Proteomes" id="UP001216674">
    <property type="component" value="Unassembled WGS sequence"/>
</dbReference>
<proteinExistence type="predicted"/>
<evidence type="ECO:0000313" key="2">
    <source>
        <dbReference type="Proteomes" id="UP001216674"/>
    </source>
</evidence>
<accession>A0ABT6AN60</accession>
<dbReference type="RefSeq" id="WP_276264601.1">
    <property type="nucleotide sequence ID" value="NZ_JARJLM010000163.1"/>
</dbReference>
<reference evidence="1 2" key="1">
    <citation type="submission" date="2023-03" db="EMBL/GenBank/DDBJ databases">
        <title>Draft assemblies of triclosan tolerant bacteria isolated from returned activated sludge.</title>
        <authorList>
            <person name="Van Hamelsveld S."/>
        </authorList>
    </citation>
    <scope>NUCLEOTIDE SEQUENCE [LARGE SCALE GENOMIC DNA]</scope>
    <source>
        <strain evidence="1 2">GW210010_S58</strain>
    </source>
</reference>
<dbReference type="EMBL" id="JARJLM010000163">
    <property type="protein sequence ID" value="MDF3833201.1"/>
    <property type="molecule type" value="Genomic_DNA"/>
</dbReference>
<sequence length="260" mass="29478">MENAVFTRSELDGYFASYVGMEGGNPGASVWFCDGSPHPWFEHLTAPLRPRTAPPAWDAAFRTTYRESLGKWMGHQHIARIMAAARAEVLGLPLYATDCQQYYEQQLYGPWGAEFKLSLFPLPLHLDGLTPWSKVFRGQRELVPKQRYLDLCRHGGRFRFLSEICTRWQPKLVVCLGHRHTEDFIRAFALGDVVAEELLLQPADQAKHLRMFKRRGTGWIICPALAGTSGMNSDALLNAFGRLLATYLNPSDFHIPKDRG</sequence>
<organism evidence="1 2">
    <name type="scientific">Cupriavidus basilensis</name>
    <dbReference type="NCBI Taxonomy" id="68895"/>
    <lineage>
        <taxon>Bacteria</taxon>
        <taxon>Pseudomonadati</taxon>
        <taxon>Pseudomonadota</taxon>
        <taxon>Betaproteobacteria</taxon>
        <taxon>Burkholderiales</taxon>
        <taxon>Burkholderiaceae</taxon>
        <taxon>Cupriavidus</taxon>
    </lineage>
</organism>